<evidence type="ECO:0000313" key="2">
    <source>
        <dbReference type="EMBL" id="TNY21005.1"/>
    </source>
</evidence>
<dbReference type="PANTHER" id="PTHR47432:SF1">
    <property type="entry name" value="CELL WALL ASSEMBLY REGULATOR SMI1"/>
    <property type="match status" value="1"/>
</dbReference>
<comment type="caution">
    <text evidence="2">The sequence shown here is derived from an EMBL/GenBank/DDBJ whole genome shotgun (WGS) entry which is preliminary data.</text>
</comment>
<protein>
    <submittedName>
        <fullName evidence="2">Uncharacterized protein</fullName>
    </submittedName>
</protein>
<gene>
    <name evidence="2" type="ORF">DMC30DRAFT_416395</name>
</gene>
<evidence type="ECO:0000256" key="1">
    <source>
        <dbReference type="SAM" id="MobiDB-lite"/>
    </source>
</evidence>
<feature type="region of interest" description="Disordered" evidence="1">
    <location>
        <begin position="1"/>
        <end position="152"/>
    </location>
</feature>
<feature type="region of interest" description="Disordered" evidence="1">
    <location>
        <begin position="429"/>
        <end position="484"/>
    </location>
</feature>
<proteinExistence type="predicted"/>
<dbReference type="Proteomes" id="UP000311382">
    <property type="component" value="Unassembled WGS sequence"/>
</dbReference>
<feature type="region of interest" description="Disordered" evidence="1">
    <location>
        <begin position="591"/>
        <end position="709"/>
    </location>
</feature>
<feature type="compositionally biased region" description="Low complexity" evidence="1">
    <location>
        <begin position="132"/>
        <end position="148"/>
    </location>
</feature>
<reference evidence="2 3" key="1">
    <citation type="submission" date="2019-03" db="EMBL/GenBank/DDBJ databases">
        <title>Rhodosporidium diobovatum UCD-FST 08-225 genome sequencing, assembly, and annotation.</title>
        <authorList>
            <person name="Fakankun I.U."/>
            <person name="Fristensky B."/>
            <person name="Levin D.B."/>
        </authorList>
    </citation>
    <scope>NUCLEOTIDE SEQUENCE [LARGE SCALE GENOMIC DNA]</scope>
    <source>
        <strain evidence="2 3">UCD-FST 08-225</strain>
    </source>
</reference>
<dbReference type="GO" id="GO:0043332">
    <property type="term" value="C:mating projection tip"/>
    <property type="evidence" value="ECO:0007669"/>
    <property type="project" value="TreeGrafter"/>
</dbReference>
<keyword evidence="3" id="KW-1185">Reference proteome</keyword>
<dbReference type="GO" id="GO:0070880">
    <property type="term" value="P:fungal-type cell wall beta-glucan biosynthetic process"/>
    <property type="evidence" value="ECO:0007669"/>
    <property type="project" value="TreeGrafter"/>
</dbReference>
<name>A0A5C5FWI6_9BASI</name>
<feature type="region of interest" description="Disordered" evidence="1">
    <location>
        <begin position="762"/>
        <end position="851"/>
    </location>
</feature>
<feature type="region of interest" description="Disordered" evidence="1">
    <location>
        <begin position="285"/>
        <end position="319"/>
    </location>
</feature>
<feature type="compositionally biased region" description="Polar residues" evidence="1">
    <location>
        <begin position="23"/>
        <end position="37"/>
    </location>
</feature>
<dbReference type="EMBL" id="SOZI01000052">
    <property type="protein sequence ID" value="TNY21005.1"/>
    <property type="molecule type" value="Genomic_DNA"/>
</dbReference>
<accession>A0A5C5FWI6</accession>
<feature type="compositionally biased region" description="Low complexity" evidence="1">
    <location>
        <begin position="83"/>
        <end position="102"/>
    </location>
</feature>
<organism evidence="2 3">
    <name type="scientific">Rhodotorula diobovata</name>
    <dbReference type="NCBI Taxonomy" id="5288"/>
    <lineage>
        <taxon>Eukaryota</taxon>
        <taxon>Fungi</taxon>
        <taxon>Dikarya</taxon>
        <taxon>Basidiomycota</taxon>
        <taxon>Pucciniomycotina</taxon>
        <taxon>Microbotryomycetes</taxon>
        <taxon>Sporidiobolales</taxon>
        <taxon>Sporidiobolaceae</taxon>
        <taxon>Rhodotorula</taxon>
    </lineage>
</organism>
<feature type="region of interest" description="Disordered" evidence="1">
    <location>
        <begin position="350"/>
        <end position="382"/>
    </location>
</feature>
<dbReference type="STRING" id="5288.A0A5C5FWI6"/>
<dbReference type="PANTHER" id="PTHR47432">
    <property type="entry name" value="CELL WALL ASSEMBLY REGULATOR SMI1"/>
    <property type="match status" value="1"/>
</dbReference>
<feature type="compositionally biased region" description="Gly residues" evidence="1">
    <location>
        <begin position="768"/>
        <end position="786"/>
    </location>
</feature>
<evidence type="ECO:0000313" key="3">
    <source>
        <dbReference type="Proteomes" id="UP000311382"/>
    </source>
</evidence>
<dbReference type="OrthoDB" id="2305498at2759"/>
<feature type="compositionally biased region" description="Basic and acidic residues" evidence="1">
    <location>
        <begin position="840"/>
        <end position="851"/>
    </location>
</feature>
<sequence length="851" mass="86433">MLGFIFGGSAPTTKQRPAAHPFPSSSSRAYPPTNSDTPYGGAATEGGYDDVALGGGGGGGSGGGDLGESGMAPPRNSLSAPPASSDGAFVGSSASASSAPTSSYPPPNPSRQDALRTRGGYSAESSYPPLPSFSRPSASSSGGPANAARYPPPHATLARLRALLNEQSPSLLDTLSPGLASSPADPALSSLRAALAPYELPRAVVDSYLAHDGQDPSLSSSGGGAAGGARIGGLGLVYGLWWLPLDQVEQEWRFWRKLEDAGGLQGGGIGGDAFAARVGGAAARKGGRAHPYVPDEEEGKGQGVADGDDGNKGSDVPGMGSFPDGWVRKRYSHPGWLPLLTDRCGNYIGVDLDPPPPSSASSPSSSASFPAAPGAPAAKARTYGQPGQVIAFGREIDDKVVLFPGDGPGGWARFLAAFVDDVERGEFARLGERPGAGDGAVDERGWDDEEEGGGGRGARRGRRDSGSGGSSGEEEDWRGADDDGLGDRGYFESDVYGEEVVGSGPGARSAQTWVLRSEYRRMAAKLDLPGGVIGLLCERSRRKWRSLGVGSSVPQPRHMLPMVVPGSSGSGRPLSVMVPPSTATGIEVVQEDDEEPQSATTERPSPLAPPVPVVEDAHPLASPAASSVSLVLSPPSPVKARTGSAQPQLHSRSSHESSHSHASSAASGGDNYHLRDPPRSPRRSQPQPSRQPRRPPPPPAALDLPTFSDLDFSDAVVDSGLSPGAGGAPVVVPKASWLLSSASEGRDALAGAGAAAFSRLSISSSTNGHGGSNVGGGGGGGGGGGARSPTLLPVALSRAESDERALQLSERASNSSRTALVAPEEGGAPSPTSEGAAESPVERVEVVSHRA</sequence>
<dbReference type="InterPro" id="IPR051873">
    <property type="entry name" value="KNR4/SMI1_regulator"/>
</dbReference>
<dbReference type="AlphaFoldDB" id="A0A5C5FWI6"/>
<feature type="compositionally biased region" description="Low complexity" evidence="1">
    <location>
        <begin position="619"/>
        <end position="633"/>
    </location>
</feature>
<feature type="compositionally biased region" description="Gly residues" evidence="1">
    <location>
        <begin position="53"/>
        <end position="67"/>
    </location>
</feature>
<feature type="compositionally biased region" description="Low complexity" evidence="1">
    <location>
        <begin position="359"/>
        <end position="380"/>
    </location>
</feature>